<organism evidence="6 7">
    <name type="scientific">Yoonia phaeophyticola</name>
    <dbReference type="NCBI Taxonomy" id="3137369"/>
    <lineage>
        <taxon>Bacteria</taxon>
        <taxon>Pseudomonadati</taxon>
        <taxon>Pseudomonadota</taxon>
        <taxon>Alphaproteobacteria</taxon>
        <taxon>Rhodobacterales</taxon>
        <taxon>Paracoccaceae</taxon>
        <taxon>Yoonia</taxon>
    </lineage>
</organism>
<evidence type="ECO:0000256" key="4">
    <source>
        <dbReference type="ARBA" id="ARBA00022764"/>
    </source>
</evidence>
<dbReference type="InterPro" id="IPR013783">
    <property type="entry name" value="Ig-like_fold"/>
</dbReference>
<dbReference type="InterPro" id="IPR007444">
    <property type="entry name" value="Glucan_biosyn_MdoG_C"/>
</dbReference>
<comment type="similarity">
    <text evidence="3">Belongs to the OpgD/OpgG family.</text>
</comment>
<dbReference type="InterPro" id="IPR014718">
    <property type="entry name" value="GH-type_carb-bd"/>
</dbReference>
<dbReference type="SUPFAM" id="SSF81296">
    <property type="entry name" value="E set domains"/>
    <property type="match status" value="1"/>
</dbReference>
<gene>
    <name evidence="6" type="ORF">AABB29_04110</name>
</gene>
<proteinExistence type="inferred from homology"/>
<comment type="pathway">
    <text evidence="2">Glycan metabolism; osmoregulated periplasmic glucan (OPG) biosynthesis.</text>
</comment>
<sequence length="498" mass="54216">MNRRTLLKGTVALACLPRLARSQTEGSMLEIAQALQSRPYQPNTTPLAPPFADLTYNQFRAIRPLVGQSAMLPHGDRFALDLLPPGLYFPDPLKVDQMTEAGLRDIAFSPSLFDFDARYFDDVPTESPGAGFSGMRLRYPLNAPDVMDEVLVMQGASYFRAIGTAMAYGLSARTVAVGTGGGAPEEFPRFVHLRLHPATGDSVRIEGVIDSPSLSAHLDLVLHPGTDTVMEIATTIFPRVDIADIGIAPLTSMYLKGPMLSTVSDDFRPRVHDSNVLVIENGAGEIIWRPVANPRNVESSAFVDDAPRRFGLYQTPRSYADFQDTEARYHDRPSATVTPLEPWGAGAVMLVELPTQTEFLDNIVAFWRPAQPLLAGGTYRYSYRLNWTLAAPDLGGLPPILQGRSGREHDRPGHRRFVLDVGTTAEGVVPDISASEGADVLGISAFALPDGSATRVTFLFAADTVDAAEIRFSLRASDGTALSPVWLHRWTRARDGGV</sequence>
<dbReference type="PANTHER" id="PTHR30504:SF2">
    <property type="entry name" value="GLUCANS BIOSYNTHESIS PROTEIN G"/>
    <property type="match status" value="1"/>
</dbReference>
<dbReference type="Gene3D" id="2.70.98.10">
    <property type="match status" value="1"/>
</dbReference>
<feature type="domain" description="Glucan biosynthesis periplasmic MdoG C-terminal" evidence="5">
    <location>
        <begin position="29"/>
        <end position="490"/>
    </location>
</feature>
<dbReference type="RefSeq" id="WP_341367951.1">
    <property type="nucleotide sequence ID" value="NZ_CP150951.2"/>
</dbReference>
<accession>A0ABZ2V6N9</accession>
<protein>
    <submittedName>
        <fullName evidence="6">Glucan biosynthesis protein</fullName>
    </submittedName>
</protein>
<evidence type="ECO:0000259" key="5">
    <source>
        <dbReference type="Pfam" id="PF04349"/>
    </source>
</evidence>
<evidence type="ECO:0000313" key="7">
    <source>
        <dbReference type="Proteomes" id="UP001440612"/>
    </source>
</evidence>
<dbReference type="Gene3D" id="2.60.40.10">
    <property type="entry name" value="Immunoglobulins"/>
    <property type="match status" value="1"/>
</dbReference>
<keyword evidence="7" id="KW-1185">Reference proteome</keyword>
<dbReference type="EMBL" id="CP150951">
    <property type="protein sequence ID" value="WZC49841.1"/>
    <property type="molecule type" value="Genomic_DNA"/>
</dbReference>
<evidence type="ECO:0000256" key="2">
    <source>
        <dbReference type="ARBA" id="ARBA00005001"/>
    </source>
</evidence>
<comment type="subcellular location">
    <subcellularLocation>
        <location evidence="1">Periplasm</location>
    </subcellularLocation>
</comment>
<reference evidence="7" key="1">
    <citation type="submission" date="2024-04" db="EMBL/GenBank/DDBJ databases">
        <title>Phylogenomic analyses of a clade within the roseobacter group suggest taxonomic reassignments of species of the genera Aestuariivita, Citreicella, Loktanella, Nautella, Pelagibaca, Ruegeria, Thalassobius, Thiobacimonas and Tropicibacter, and the proposal o.</title>
        <authorList>
            <person name="Jeon C.O."/>
        </authorList>
    </citation>
    <scope>NUCLEOTIDE SEQUENCE [LARGE SCALE GENOMIC DNA]</scope>
    <source>
        <strain evidence="7">BS5-3</strain>
    </source>
</reference>
<dbReference type="InterPro" id="IPR011013">
    <property type="entry name" value="Gal_mutarotase_sf_dom"/>
</dbReference>
<name>A0ABZ2V6N9_9RHOB</name>
<evidence type="ECO:0000256" key="1">
    <source>
        <dbReference type="ARBA" id="ARBA00004418"/>
    </source>
</evidence>
<dbReference type="InterPro" id="IPR014438">
    <property type="entry name" value="Glucan_biosyn_MdoG/MdoD"/>
</dbReference>
<dbReference type="PANTHER" id="PTHR30504">
    <property type="entry name" value="GLUCANS BIOSYNTHESIS PROTEIN"/>
    <property type="match status" value="1"/>
</dbReference>
<keyword evidence="4" id="KW-0574">Periplasm</keyword>
<dbReference type="InterPro" id="IPR014756">
    <property type="entry name" value="Ig_E-set"/>
</dbReference>
<dbReference type="Pfam" id="PF04349">
    <property type="entry name" value="MdoG"/>
    <property type="match status" value="1"/>
</dbReference>
<evidence type="ECO:0000313" key="6">
    <source>
        <dbReference type="EMBL" id="WZC49841.1"/>
    </source>
</evidence>
<dbReference type="SUPFAM" id="SSF74650">
    <property type="entry name" value="Galactose mutarotase-like"/>
    <property type="match status" value="1"/>
</dbReference>
<evidence type="ECO:0000256" key="3">
    <source>
        <dbReference type="ARBA" id="ARBA00009284"/>
    </source>
</evidence>
<dbReference type="Proteomes" id="UP001440612">
    <property type="component" value="Chromosome"/>
</dbReference>